<dbReference type="PANTHER" id="PTHR47506">
    <property type="entry name" value="TRANSCRIPTIONAL REGULATORY PROTEIN"/>
    <property type="match status" value="1"/>
</dbReference>
<dbReference type="SUPFAM" id="SSF46689">
    <property type="entry name" value="Homeodomain-like"/>
    <property type="match status" value="1"/>
</dbReference>
<dbReference type="Proteomes" id="UP000002484">
    <property type="component" value="Chromosome"/>
</dbReference>
<dbReference type="InterPro" id="IPR001647">
    <property type="entry name" value="HTH_TetR"/>
</dbReference>
<evidence type="ECO:0000313" key="6">
    <source>
        <dbReference type="EMBL" id="ADP81360.1"/>
    </source>
</evidence>
<dbReference type="Pfam" id="PF00440">
    <property type="entry name" value="TetR_N"/>
    <property type="match status" value="1"/>
</dbReference>
<dbReference type="KEGG" id="fri:FraEuI1c_3351"/>
<dbReference type="InterPro" id="IPR023772">
    <property type="entry name" value="DNA-bd_HTH_TetR-type_CS"/>
</dbReference>
<dbReference type="Pfam" id="PF16925">
    <property type="entry name" value="TetR_C_13"/>
    <property type="match status" value="1"/>
</dbReference>
<dbReference type="eggNOG" id="COG1309">
    <property type="taxonomic scope" value="Bacteria"/>
</dbReference>
<evidence type="ECO:0000256" key="2">
    <source>
        <dbReference type="ARBA" id="ARBA00023125"/>
    </source>
</evidence>
<dbReference type="HOGENOM" id="CLU_069356_28_0_11"/>
<dbReference type="PANTHER" id="PTHR47506:SF1">
    <property type="entry name" value="HTH-TYPE TRANSCRIPTIONAL REGULATOR YJDC"/>
    <property type="match status" value="1"/>
</dbReference>
<keyword evidence="3" id="KW-0804">Transcription</keyword>
<evidence type="ECO:0000256" key="4">
    <source>
        <dbReference type="PROSITE-ProRule" id="PRU00335"/>
    </source>
</evidence>
<reference evidence="6 7" key="1">
    <citation type="submission" date="2010-10" db="EMBL/GenBank/DDBJ databases">
        <title>Complete sequence of Frankia sp. EuI1c.</title>
        <authorList>
            <consortium name="US DOE Joint Genome Institute"/>
            <person name="Lucas S."/>
            <person name="Copeland A."/>
            <person name="Lapidus A."/>
            <person name="Cheng J.-F."/>
            <person name="Bruce D."/>
            <person name="Goodwin L."/>
            <person name="Pitluck S."/>
            <person name="Chertkov O."/>
            <person name="Detter J.C."/>
            <person name="Han C."/>
            <person name="Tapia R."/>
            <person name="Land M."/>
            <person name="Hauser L."/>
            <person name="Jeffries C."/>
            <person name="Kyrpides N."/>
            <person name="Ivanova N."/>
            <person name="Mikhailova N."/>
            <person name="Beauchemin N."/>
            <person name="Sen A."/>
            <person name="Sur S.A."/>
            <person name="Gtari M."/>
            <person name="Wall L."/>
            <person name="Tisa L."/>
            <person name="Woyke T."/>
        </authorList>
    </citation>
    <scope>NUCLEOTIDE SEQUENCE [LARGE SCALE GENOMIC DNA]</scope>
    <source>
        <strain evidence="7">DSM 45817 / CECT 9037 / EuI1c</strain>
    </source>
</reference>
<keyword evidence="2 4" id="KW-0238">DNA-binding</keyword>
<dbReference type="InParanoid" id="E3IWN0"/>
<feature type="domain" description="HTH tetR-type" evidence="5">
    <location>
        <begin position="6"/>
        <end position="66"/>
    </location>
</feature>
<dbReference type="PROSITE" id="PS50977">
    <property type="entry name" value="HTH_TETR_2"/>
    <property type="match status" value="1"/>
</dbReference>
<gene>
    <name evidence="6" type="ordered locus">FraEuI1c_3351</name>
</gene>
<evidence type="ECO:0000259" key="5">
    <source>
        <dbReference type="PROSITE" id="PS50977"/>
    </source>
</evidence>
<dbReference type="PROSITE" id="PS01081">
    <property type="entry name" value="HTH_TETR_1"/>
    <property type="match status" value="1"/>
</dbReference>
<feature type="DNA-binding region" description="H-T-H motif" evidence="4">
    <location>
        <begin position="29"/>
        <end position="48"/>
    </location>
</feature>
<sequence length="214" mass="22421">MGRPPGFDRREVLAAVEREFRKNGFDGTSLDDISAATGLGRGSLYAAFGDKHALFLAALGDYCDQDEASGAAALAGPDETAMRRLRAYFVDSVDRQLNDPEQLACMASRFTVELAGRDQDATARLRQGFEAQRAALAGCLRAAQRNGDLDPAADPVTLATLLVVDFRGIGSLIGIGVDRAELVALVDAALAGLPVPPLSAAASSPPGHVLDRPS</sequence>
<dbReference type="GO" id="GO:0003677">
    <property type="term" value="F:DNA binding"/>
    <property type="evidence" value="ECO:0007669"/>
    <property type="project" value="UniProtKB-UniRule"/>
</dbReference>
<dbReference type="EMBL" id="CP002299">
    <property type="protein sequence ID" value="ADP81360.1"/>
    <property type="molecule type" value="Genomic_DNA"/>
</dbReference>
<evidence type="ECO:0000256" key="1">
    <source>
        <dbReference type="ARBA" id="ARBA00023015"/>
    </source>
</evidence>
<name>E3IWN0_PSEI1</name>
<dbReference type="InterPro" id="IPR011075">
    <property type="entry name" value="TetR_C"/>
</dbReference>
<proteinExistence type="predicted"/>
<dbReference type="OrthoDB" id="9805134at2"/>
<organism evidence="6 7">
    <name type="scientific">Pseudofrankia inefficax (strain DSM 45817 / CECT 9037 / DDB 130130 / EuI1c)</name>
    <name type="common">Frankia inefficax</name>
    <dbReference type="NCBI Taxonomy" id="298654"/>
    <lineage>
        <taxon>Bacteria</taxon>
        <taxon>Bacillati</taxon>
        <taxon>Actinomycetota</taxon>
        <taxon>Actinomycetes</taxon>
        <taxon>Frankiales</taxon>
        <taxon>Frankiaceae</taxon>
        <taxon>Pseudofrankia</taxon>
    </lineage>
</organism>
<dbReference type="Gene3D" id="1.10.10.60">
    <property type="entry name" value="Homeodomain-like"/>
    <property type="match status" value="1"/>
</dbReference>
<evidence type="ECO:0000313" key="7">
    <source>
        <dbReference type="Proteomes" id="UP000002484"/>
    </source>
</evidence>
<dbReference type="SUPFAM" id="SSF48498">
    <property type="entry name" value="Tetracyclin repressor-like, C-terminal domain"/>
    <property type="match status" value="1"/>
</dbReference>
<protein>
    <submittedName>
        <fullName evidence="6">Regulatory protein TetR</fullName>
    </submittedName>
</protein>
<evidence type="ECO:0000256" key="3">
    <source>
        <dbReference type="ARBA" id="ARBA00023163"/>
    </source>
</evidence>
<dbReference type="InterPro" id="IPR036271">
    <property type="entry name" value="Tet_transcr_reg_TetR-rel_C_sf"/>
</dbReference>
<dbReference type="AlphaFoldDB" id="E3IWN0"/>
<dbReference type="STRING" id="298654.FraEuI1c_3351"/>
<keyword evidence="1" id="KW-0805">Transcription regulation</keyword>
<dbReference type="RefSeq" id="WP_013424478.1">
    <property type="nucleotide sequence ID" value="NC_014666.1"/>
</dbReference>
<accession>E3IWN0</accession>
<dbReference type="InterPro" id="IPR009057">
    <property type="entry name" value="Homeodomain-like_sf"/>
</dbReference>
<dbReference type="Gene3D" id="1.10.357.10">
    <property type="entry name" value="Tetracycline Repressor, domain 2"/>
    <property type="match status" value="1"/>
</dbReference>
<keyword evidence="7" id="KW-1185">Reference proteome</keyword>